<dbReference type="Proteomes" id="UP000250235">
    <property type="component" value="Unassembled WGS sequence"/>
</dbReference>
<gene>
    <name evidence="1" type="ORF">F511_09415</name>
</gene>
<accession>A0A2Z7BGV6</accession>
<keyword evidence="2" id="KW-1185">Reference proteome</keyword>
<dbReference type="EMBL" id="KV007625">
    <property type="protein sequence ID" value="KZV31221.1"/>
    <property type="molecule type" value="Genomic_DNA"/>
</dbReference>
<reference evidence="1 2" key="1">
    <citation type="journal article" date="2015" name="Proc. Natl. Acad. Sci. U.S.A.">
        <title>The resurrection genome of Boea hygrometrica: A blueprint for survival of dehydration.</title>
        <authorList>
            <person name="Xiao L."/>
            <person name="Yang G."/>
            <person name="Zhang L."/>
            <person name="Yang X."/>
            <person name="Zhao S."/>
            <person name="Ji Z."/>
            <person name="Zhou Q."/>
            <person name="Hu M."/>
            <person name="Wang Y."/>
            <person name="Chen M."/>
            <person name="Xu Y."/>
            <person name="Jin H."/>
            <person name="Xiao X."/>
            <person name="Hu G."/>
            <person name="Bao F."/>
            <person name="Hu Y."/>
            <person name="Wan P."/>
            <person name="Li L."/>
            <person name="Deng X."/>
            <person name="Kuang T."/>
            <person name="Xiang C."/>
            <person name="Zhu J.K."/>
            <person name="Oliver M.J."/>
            <person name="He Y."/>
        </authorList>
    </citation>
    <scope>NUCLEOTIDE SEQUENCE [LARGE SCALE GENOMIC DNA]</scope>
    <source>
        <strain evidence="2">cv. XS01</strain>
    </source>
</reference>
<evidence type="ECO:0000313" key="2">
    <source>
        <dbReference type="Proteomes" id="UP000250235"/>
    </source>
</evidence>
<protein>
    <submittedName>
        <fullName evidence="1">Uncharacterized protein</fullName>
    </submittedName>
</protein>
<evidence type="ECO:0000313" key="1">
    <source>
        <dbReference type="EMBL" id="KZV31221.1"/>
    </source>
</evidence>
<sequence>MISCSYPWFKLPVAIQISRACFVVIVAQKYKGTQVLQLVVVLTQLVVPQEVVSVSQLRMSSLASLVGRASVDIRCLMHSICILSYAFFCYISCSPYWGLTPCPSGAWFVSLFVLFPGNPGFTAGRGFNPAGGAPGGG</sequence>
<name>A0A2Z7BGV6_9LAMI</name>
<organism evidence="1 2">
    <name type="scientific">Dorcoceras hygrometricum</name>
    <dbReference type="NCBI Taxonomy" id="472368"/>
    <lineage>
        <taxon>Eukaryota</taxon>
        <taxon>Viridiplantae</taxon>
        <taxon>Streptophyta</taxon>
        <taxon>Embryophyta</taxon>
        <taxon>Tracheophyta</taxon>
        <taxon>Spermatophyta</taxon>
        <taxon>Magnoliopsida</taxon>
        <taxon>eudicotyledons</taxon>
        <taxon>Gunneridae</taxon>
        <taxon>Pentapetalae</taxon>
        <taxon>asterids</taxon>
        <taxon>lamiids</taxon>
        <taxon>Lamiales</taxon>
        <taxon>Gesneriaceae</taxon>
        <taxon>Didymocarpoideae</taxon>
        <taxon>Trichosporeae</taxon>
        <taxon>Loxocarpinae</taxon>
        <taxon>Dorcoceras</taxon>
    </lineage>
</organism>
<dbReference type="AlphaFoldDB" id="A0A2Z7BGV6"/>
<proteinExistence type="predicted"/>